<dbReference type="EMBL" id="JAAMPI010000379">
    <property type="protein sequence ID" value="KAF4632090.1"/>
    <property type="molecule type" value="Genomic_DNA"/>
</dbReference>
<dbReference type="OrthoDB" id="3549465at2759"/>
<dbReference type="InterPro" id="IPR053006">
    <property type="entry name" value="Meiosis_regulatory"/>
</dbReference>
<feature type="compositionally biased region" description="Polar residues" evidence="1">
    <location>
        <begin position="103"/>
        <end position="117"/>
    </location>
</feature>
<evidence type="ECO:0000313" key="3">
    <source>
        <dbReference type="EMBL" id="KAF4632090.1"/>
    </source>
</evidence>
<accession>A0A8H4RLC2</accession>
<dbReference type="Proteomes" id="UP000566819">
    <property type="component" value="Unassembled WGS sequence"/>
</dbReference>
<dbReference type="AlphaFoldDB" id="A0A8H4RLC2"/>
<feature type="region of interest" description="Disordered" evidence="1">
    <location>
        <begin position="307"/>
        <end position="328"/>
    </location>
</feature>
<reference evidence="3 4" key="1">
    <citation type="submission" date="2020-03" db="EMBL/GenBank/DDBJ databases">
        <title>Draft Genome Sequence of Cudoniella acicularis.</title>
        <authorList>
            <person name="Buettner E."/>
            <person name="Kellner H."/>
        </authorList>
    </citation>
    <scope>NUCLEOTIDE SEQUENCE [LARGE SCALE GENOMIC DNA]</scope>
    <source>
        <strain evidence="3 4">DSM 108380</strain>
    </source>
</reference>
<evidence type="ECO:0000313" key="4">
    <source>
        <dbReference type="Proteomes" id="UP000566819"/>
    </source>
</evidence>
<dbReference type="PANTHER" id="PTHR28094">
    <property type="entry name" value="MEIOTICALLY UP-REGULATED GENE 113 PROTEIN"/>
    <property type="match status" value="1"/>
</dbReference>
<keyword evidence="4" id="KW-1185">Reference proteome</keyword>
<sequence>MDPRRHGLIEEVPNALPESSSAATLPATSDPFTPDFWDNCDFASTLHPSGHLRTVSMPVELPMRSRDDTFPMQSASSPADRASNLDQPFSEDDKPNTFPERTAGSSIDSTSSFGQPSSEDDEPDTFPEQTASSPVDGVLSLDQPSLEDDVPDTTAANEMRSTTETTLGPKDIDNKILKYLREAKSNKGHIGKTVDIRNRIKQLKRSCDLYSLEKVKDNQDEEHLWYEKVETLVHLELKNFRQEIYCERCKGGGGKNASHKEWFDVSEKVALDTVQRWRKFVLQEPYNPDGTIKDYWGKLLSQNNFEPIADDEEANHHEKKARSVGDMA</sequence>
<name>A0A8H4RLC2_9HELO</name>
<proteinExistence type="predicted"/>
<dbReference type="Pfam" id="PF10544">
    <property type="entry name" value="T5orf172"/>
    <property type="match status" value="1"/>
</dbReference>
<feature type="region of interest" description="Disordered" evidence="1">
    <location>
        <begin position="1"/>
        <end position="31"/>
    </location>
</feature>
<dbReference type="PANTHER" id="PTHR28094:SF1">
    <property type="entry name" value="MEIOTICALLY UP-REGULATED GENE 113 PROTEIN"/>
    <property type="match status" value="1"/>
</dbReference>
<evidence type="ECO:0000259" key="2">
    <source>
        <dbReference type="SMART" id="SM00974"/>
    </source>
</evidence>
<dbReference type="InterPro" id="IPR018306">
    <property type="entry name" value="Phage_T5_Orf172_DNA-bd"/>
</dbReference>
<feature type="domain" description="Bacteriophage T5 Orf172 DNA-binding" evidence="2">
    <location>
        <begin position="184"/>
        <end position="277"/>
    </location>
</feature>
<feature type="region of interest" description="Disordered" evidence="1">
    <location>
        <begin position="64"/>
        <end position="153"/>
    </location>
</feature>
<comment type="caution">
    <text evidence="3">The sequence shown here is derived from an EMBL/GenBank/DDBJ whole genome shotgun (WGS) entry which is preliminary data.</text>
</comment>
<dbReference type="SMART" id="SM00974">
    <property type="entry name" value="T5orf172"/>
    <property type="match status" value="1"/>
</dbReference>
<feature type="compositionally biased region" description="Polar residues" evidence="1">
    <location>
        <begin position="17"/>
        <end position="31"/>
    </location>
</feature>
<protein>
    <recommendedName>
        <fullName evidence="2">Bacteriophage T5 Orf172 DNA-binding domain-containing protein</fullName>
    </recommendedName>
</protein>
<organism evidence="3 4">
    <name type="scientific">Cudoniella acicularis</name>
    <dbReference type="NCBI Taxonomy" id="354080"/>
    <lineage>
        <taxon>Eukaryota</taxon>
        <taxon>Fungi</taxon>
        <taxon>Dikarya</taxon>
        <taxon>Ascomycota</taxon>
        <taxon>Pezizomycotina</taxon>
        <taxon>Leotiomycetes</taxon>
        <taxon>Helotiales</taxon>
        <taxon>Tricladiaceae</taxon>
        <taxon>Cudoniella</taxon>
    </lineage>
</organism>
<evidence type="ECO:0000256" key="1">
    <source>
        <dbReference type="SAM" id="MobiDB-lite"/>
    </source>
</evidence>
<gene>
    <name evidence="3" type="ORF">G7Y89_g6029</name>
</gene>